<protein>
    <submittedName>
        <fullName evidence="2">NAD(P)-dependent oxidoreductase</fullName>
    </submittedName>
    <submittedName>
        <fullName evidence="3">Putative NAD-binding epimerase / hydratase</fullName>
    </submittedName>
</protein>
<dbReference type="KEGG" id="bths:CNY62_03640"/>
<proteinExistence type="predicted"/>
<evidence type="ECO:0000313" key="2">
    <source>
        <dbReference type="EMBL" id="ATF25565.1"/>
    </source>
</evidence>
<gene>
    <name evidence="3" type="ORF">BTBSAS_160032</name>
    <name evidence="2" type="ORF">CNY62_03640</name>
</gene>
<dbReference type="PANTHER" id="PTHR15020">
    <property type="entry name" value="FLAVIN REDUCTASE-RELATED"/>
    <property type="match status" value="1"/>
</dbReference>
<dbReference type="AlphaFoldDB" id="A0A1D2K1K0"/>
<sequence>MNVLVIGANGQIGQQLVANIAKKTKHTPFAMIRDEKQRGHLEALGAEIIIGDLLEDFSFAYNNMDAVIFTAGSGGKGGPELTKKIDQEAAIKAATIAQEKGIQRFILVSTIHSGESDKVPEALAYYMEAKGIADQAVLASDLAYTIVRPGTLTDDGATNKFATFTNEGNNAITRADVASFLTAILFKENTYRKILTIRNGELSLSDYLLNM</sequence>
<dbReference type="Pfam" id="PF13460">
    <property type="entry name" value="NAD_binding_10"/>
    <property type="match status" value="1"/>
</dbReference>
<feature type="domain" description="NAD(P)-binding" evidence="1">
    <location>
        <begin position="7"/>
        <end position="187"/>
    </location>
</feature>
<dbReference type="SUPFAM" id="SSF51735">
    <property type="entry name" value="NAD(P)-binding Rossmann-fold domains"/>
    <property type="match status" value="1"/>
</dbReference>
<evidence type="ECO:0000313" key="3">
    <source>
        <dbReference type="EMBL" id="SPP27529.1"/>
    </source>
</evidence>
<dbReference type="RefSeq" id="WP_029091388.1">
    <property type="nucleotide sequence ID" value="NZ_CBCPHX010000005.1"/>
</dbReference>
<dbReference type="CDD" id="cd05243">
    <property type="entry name" value="SDR_a5"/>
    <property type="match status" value="1"/>
</dbReference>
<reference evidence="5" key="3">
    <citation type="submission" date="2018-04" db="EMBL/GenBank/DDBJ databases">
        <authorList>
            <person name="Illikoud N."/>
        </authorList>
    </citation>
    <scope>NUCLEOTIDE SEQUENCE [LARGE SCALE GENOMIC DNA]</scope>
</reference>
<accession>A0A1D2K1K0</accession>
<dbReference type="Gene3D" id="3.40.50.720">
    <property type="entry name" value="NAD(P)-binding Rossmann-like Domain"/>
    <property type="match status" value="1"/>
</dbReference>
<reference evidence="2 4" key="1">
    <citation type="submission" date="2017-09" db="EMBL/GenBank/DDBJ databases">
        <title>Complete Genome Sequences of Two Strains of the Meat Spoilage Bacterium Brochothrix thermosphacta Isolated from Ground Chicken.</title>
        <authorList>
            <person name="Paoli G.C."/>
            <person name="Wijey C."/>
            <person name="Chen C.-Y."/>
            <person name="Nguyen L."/>
            <person name="Yan X."/>
            <person name="Irwin P.L."/>
        </authorList>
    </citation>
    <scope>NUCLEOTIDE SEQUENCE [LARGE SCALE GENOMIC DNA]</scope>
    <source>
        <strain evidence="2 4">BI</strain>
    </source>
</reference>
<dbReference type="Proteomes" id="UP000270190">
    <property type="component" value="Unassembled WGS sequence"/>
</dbReference>
<dbReference type="EMBL" id="CP023483">
    <property type="protein sequence ID" value="ATF25565.1"/>
    <property type="molecule type" value="Genomic_DNA"/>
</dbReference>
<evidence type="ECO:0000259" key="1">
    <source>
        <dbReference type="Pfam" id="PF13460"/>
    </source>
</evidence>
<dbReference type="STRING" id="2756.BFR44_00270"/>
<reference evidence="3" key="2">
    <citation type="submission" date="2018-04" db="EMBL/GenBank/DDBJ databases">
        <authorList>
            <person name="Go L.Y."/>
            <person name="Mitchell J.A."/>
        </authorList>
    </citation>
    <scope>NUCLEOTIDE SEQUENCE</scope>
    <source>
        <strain evidence="3">BSAS1 3</strain>
    </source>
</reference>
<dbReference type="Proteomes" id="UP000243591">
    <property type="component" value="Chromosome"/>
</dbReference>
<dbReference type="EMBL" id="OUNC01000008">
    <property type="protein sequence ID" value="SPP27529.1"/>
    <property type="molecule type" value="Genomic_DNA"/>
</dbReference>
<dbReference type="OrthoDB" id="9803892at2"/>
<name>A0A1D2K1K0_BROTH</name>
<keyword evidence="4" id="KW-1185">Reference proteome</keyword>
<dbReference type="PANTHER" id="PTHR15020:SF50">
    <property type="entry name" value="UPF0659 PROTEIN YMR090W"/>
    <property type="match status" value="1"/>
</dbReference>
<organism evidence="2 4">
    <name type="scientific">Brochothrix thermosphacta</name>
    <name type="common">Microbacterium thermosphactum</name>
    <dbReference type="NCBI Taxonomy" id="2756"/>
    <lineage>
        <taxon>Bacteria</taxon>
        <taxon>Bacillati</taxon>
        <taxon>Bacillota</taxon>
        <taxon>Bacilli</taxon>
        <taxon>Bacillales</taxon>
        <taxon>Listeriaceae</taxon>
        <taxon>Brochothrix</taxon>
    </lineage>
</organism>
<evidence type="ECO:0000313" key="5">
    <source>
        <dbReference type="Proteomes" id="UP000270190"/>
    </source>
</evidence>
<dbReference type="InterPro" id="IPR016040">
    <property type="entry name" value="NAD(P)-bd_dom"/>
</dbReference>
<dbReference type="InterPro" id="IPR036291">
    <property type="entry name" value="NAD(P)-bd_dom_sf"/>
</dbReference>
<evidence type="ECO:0000313" key="4">
    <source>
        <dbReference type="Proteomes" id="UP000243591"/>
    </source>
</evidence>